<dbReference type="PANTHER" id="PTHR30069">
    <property type="entry name" value="TONB-DEPENDENT OUTER MEMBRANE RECEPTOR"/>
    <property type="match status" value="1"/>
</dbReference>
<dbReference type="InterPro" id="IPR037066">
    <property type="entry name" value="Plug_dom_sf"/>
</dbReference>
<evidence type="ECO:0000313" key="13">
    <source>
        <dbReference type="Proteomes" id="UP000235015"/>
    </source>
</evidence>
<comment type="caution">
    <text evidence="12">The sequence shown here is derived from an EMBL/GenBank/DDBJ whole genome shotgun (WGS) entry which is preliminary data.</text>
</comment>
<feature type="domain" description="TonB-dependent receptor-like beta-barrel" evidence="10">
    <location>
        <begin position="270"/>
        <end position="653"/>
    </location>
</feature>
<dbReference type="Gene3D" id="2.170.130.10">
    <property type="entry name" value="TonB-dependent receptor, plug domain"/>
    <property type="match status" value="1"/>
</dbReference>
<evidence type="ECO:0000256" key="5">
    <source>
        <dbReference type="ARBA" id="ARBA00023077"/>
    </source>
</evidence>
<evidence type="ECO:0000256" key="2">
    <source>
        <dbReference type="ARBA" id="ARBA00022448"/>
    </source>
</evidence>
<dbReference type="EMBL" id="PKUN01000002">
    <property type="protein sequence ID" value="PLX62973.1"/>
    <property type="molecule type" value="Genomic_DNA"/>
</dbReference>
<keyword evidence="2 8" id="KW-0813">Transport</keyword>
<dbReference type="STRING" id="1111735.GCA_000428045_02910"/>
<dbReference type="PANTHER" id="PTHR30069:SF27">
    <property type="entry name" value="BLL4766 PROTEIN"/>
    <property type="match status" value="1"/>
</dbReference>
<sequence length="710" mass="81165">MRKATVGSYEKRSFYSIELIYSDSGVFRRKSAFSLSITPREQNRSIMKYSHPVINSPKWYWALGLGAIVSLPVQAMDAVSPLPEELFFSEVPVVLSATRLKQSLPDSPASVTVIDRKMIEASGAIELVDLLRLVPGFQVGYDTGSRFTVTSHGNTDRFARDMQVLIDGRSIYDPAFGGITWSNQELDMDDIQRIEVISGPNASTHGSNSFAGVINIITRHPSEQPAIRVKTLVGDGGRRQIYNRFAGSEGNLAYRIALKYDENDGFDNRHDSSDTRWLSLRSDYQINSRDALLFELGGSGGTHEDGFPGDVDQPLRAMDESHAFQQLRWTRSLSPGNEFYLQFYHNYQEIDDSFSNAVIFAPLNVSVGYGFESQRYDLEMQHTYDFNPAQRVVWGLGVRQDQAKGIWTFKRSDWMTRDQYRAFGNFEWRLNDNLLLNLGGMYEKFEQKKGFFSPMAALNLKLDELNTLRLRATSAYRMPTFWEDHADLSIVQTGTMIPLVQLYKTIINLRPEYIESFELGYLGNFQEQGLTLDMKLFHEEVKDIITGVKDLAAPGQFTSYVNNGSFNINGFEIGLRWDPSPRSMLHIGYSSINTYGIRLNKINPVEYRYLLGWAPDLTMSVLASHQFANGIKLSSAYYYMDDFTWSGDGDYVDINRRWDIKISKQFELERADGEISLIFQNIGPDNNFQDYRRDNVWTDRVFLQASLNWH</sequence>
<dbReference type="GO" id="GO:0009279">
    <property type="term" value="C:cell outer membrane"/>
    <property type="evidence" value="ECO:0007669"/>
    <property type="project" value="UniProtKB-SubCell"/>
</dbReference>
<proteinExistence type="inferred from homology"/>
<evidence type="ECO:0000256" key="4">
    <source>
        <dbReference type="ARBA" id="ARBA00022692"/>
    </source>
</evidence>
<evidence type="ECO:0000256" key="3">
    <source>
        <dbReference type="ARBA" id="ARBA00022452"/>
    </source>
</evidence>
<dbReference type="Gene3D" id="2.40.170.20">
    <property type="entry name" value="TonB-dependent receptor, beta-barrel domain"/>
    <property type="match status" value="1"/>
</dbReference>
<evidence type="ECO:0000313" key="12">
    <source>
        <dbReference type="EMBL" id="PLX62973.1"/>
    </source>
</evidence>
<keyword evidence="7 8" id="KW-0998">Cell outer membrane</keyword>
<dbReference type="InterPro" id="IPR039426">
    <property type="entry name" value="TonB-dep_rcpt-like"/>
</dbReference>
<evidence type="ECO:0000256" key="9">
    <source>
        <dbReference type="RuleBase" id="RU003357"/>
    </source>
</evidence>
<dbReference type="Proteomes" id="UP000235015">
    <property type="component" value="Unassembled WGS sequence"/>
</dbReference>
<dbReference type="InterPro" id="IPR012910">
    <property type="entry name" value="Plug_dom"/>
</dbReference>
<comment type="subcellular location">
    <subcellularLocation>
        <location evidence="1 8">Cell outer membrane</location>
        <topology evidence="1 8">Multi-pass membrane protein</topology>
    </subcellularLocation>
</comment>
<keyword evidence="3 8" id="KW-1134">Transmembrane beta strand</keyword>
<organism evidence="12 13">
    <name type="scientific">Sedimenticola selenatireducens</name>
    <dbReference type="NCBI Taxonomy" id="191960"/>
    <lineage>
        <taxon>Bacteria</taxon>
        <taxon>Pseudomonadati</taxon>
        <taxon>Pseudomonadota</taxon>
        <taxon>Gammaproteobacteria</taxon>
        <taxon>Chromatiales</taxon>
        <taxon>Sedimenticolaceae</taxon>
        <taxon>Sedimenticola</taxon>
    </lineage>
</organism>
<feature type="domain" description="TonB-dependent receptor plug" evidence="11">
    <location>
        <begin position="106"/>
        <end position="213"/>
    </location>
</feature>
<dbReference type="Pfam" id="PF07715">
    <property type="entry name" value="Plug"/>
    <property type="match status" value="1"/>
</dbReference>
<dbReference type="GO" id="GO:0015344">
    <property type="term" value="F:siderophore uptake transmembrane transporter activity"/>
    <property type="evidence" value="ECO:0007669"/>
    <property type="project" value="TreeGrafter"/>
</dbReference>
<keyword evidence="6 8" id="KW-0472">Membrane</keyword>
<dbReference type="SUPFAM" id="SSF56935">
    <property type="entry name" value="Porins"/>
    <property type="match status" value="1"/>
</dbReference>
<gene>
    <name evidence="12" type="ORF">C0630_02070</name>
</gene>
<dbReference type="AlphaFoldDB" id="A0A2N6CZX4"/>
<evidence type="ECO:0000256" key="6">
    <source>
        <dbReference type="ARBA" id="ARBA00023136"/>
    </source>
</evidence>
<evidence type="ECO:0008006" key="14">
    <source>
        <dbReference type="Google" id="ProtNLM"/>
    </source>
</evidence>
<protein>
    <recommendedName>
        <fullName evidence="14">TonB-dependent receptor</fullName>
    </recommendedName>
</protein>
<evidence type="ECO:0000256" key="7">
    <source>
        <dbReference type="ARBA" id="ARBA00023237"/>
    </source>
</evidence>
<name>A0A2N6CZX4_9GAMM</name>
<evidence type="ECO:0000259" key="11">
    <source>
        <dbReference type="Pfam" id="PF07715"/>
    </source>
</evidence>
<evidence type="ECO:0000256" key="1">
    <source>
        <dbReference type="ARBA" id="ARBA00004571"/>
    </source>
</evidence>
<dbReference type="Pfam" id="PF00593">
    <property type="entry name" value="TonB_dep_Rec_b-barrel"/>
    <property type="match status" value="1"/>
</dbReference>
<keyword evidence="5 9" id="KW-0798">TonB box</keyword>
<dbReference type="GO" id="GO:0044718">
    <property type="term" value="P:siderophore transmembrane transport"/>
    <property type="evidence" value="ECO:0007669"/>
    <property type="project" value="TreeGrafter"/>
</dbReference>
<dbReference type="PROSITE" id="PS52016">
    <property type="entry name" value="TONB_DEPENDENT_REC_3"/>
    <property type="match status" value="1"/>
</dbReference>
<dbReference type="InterPro" id="IPR000531">
    <property type="entry name" value="Beta-barrel_TonB"/>
</dbReference>
<evidence type="ECO:0000259" key="10">
    <source>
        <dbReference type="Pfam" id="PF00593"/>
    </source>
</evidence>
<comment type="similarity">
    <text evidence="8 9">Belongs to the TonB-dependent receptor family.</text>
</comment>
<reference evidence="12 13" key="1">
    <citation type="submission" date="2017-11" db="EMBL/GenBank/DDBJ databases">
        <title>Genome-resolved metagenomics identifies genetic mobility, metabolic interactions, and unexpected diversity in perchlorate-reducing communities.</title>
        <authorList>
            <person name="Barnum T.P."/>
            <person name="Figueroa I.A."/>
            <person name="Carlstrom C.I."/>
            <person name="Lucas L.N."/>
            <person name="Engelbrektson A.L."/>
            <person name="Coates J.D."/>
        </authorList>
    </citation>
    <scope>NUCLEOTIDE SEQUENCE [LARGE SCALE GENOMIC DNA]</scope>
    <source>
        <strain evidence="12">BM301</strain>
    </source>
</reference>
<accession>A0A2N6CZX4</accession>
<evidence type="ECO:0000256" key="8">
    <source>
        <dbReference type="PROSITE-ProRule" id="PRU01360"/>
    </source>
</evidence>
<keyword evidence="4 8" id="KW-0812">Transmembrane</keyword>
<dbReference type="InterPro" id="IPR036942">
    <property type="entry name" value="Beta-barrel_TonB_sf"/>
</dbReference>